<dbReference type="AlphaFoldDB" id="A0A060SKT3"/>
<evidence type="ECO:0000256" key="1">
    <source>
        <dbReference type="ARBA" id="ARBA00008575"/>
    </source>
</evidence>
<dbReference type="GO" id="GO:0007031">
    <property type="term" value="P:peroxisome organization"/>
    <property type="evidence" value="ECO:0007669"/>
    <property type="project" value="TreeGrafter"/>
</dbReference>
<dbReference type="GO" id="GO:0015910">
    <property type="term" value="P:long-chain fatty acid import into peroxisome"/>
    <property type="evidence" value="ECO:0007669"/>
    <property type="project" value="TreeGrafter"/>
</dbReference>
<dbReference type="GO" id="GO:0042760">
    <property type="term" value="P:very long-chain fatty acid catabolic process"/>
    <property type="evidence" value="ECO:0007669"/>
    <property type="project" value="TreeGrafter"/>
</dbReference>
<evidence type="ECO:0000256" key="3">
    <source>
        <dbReference type="ARBA" id="ARBA00022692"/>
    </source>
</evidence>
<name>A0A060SKT3_PYCCI</name>
<keyword evidence="4" id="KW-0547">Nucleotide-binding</keyword>
<dbReference type="PANTHER" id="PTHR11384">
    <property type="entry name" value="ATP-BINDING CASSETTE, SUB-FAMILY D MEMBER"/>
    <property type="match status" value="1"/>
</dbReference>
<feature type="coiled-coil region" evidence="8">
    <location>
        <begin position="716"/>
        <end position="743"/>
    </location>
</feature>
<dbReference type="PROSITE" id="PS50893">
    <property type="entry name" value="ABC_TRANSPORTER_2"/>
    <property type="match status" value="1"/>
</dbReference>
<proteinExistence type="inferred from homology"/>
<reference evidence="11" key="1">
    <citation type="submission" date="2014-01" db="EMBL/GenBank/DDBJ databases">
        <title>The genome of the white-rot fungus Pycnoporus cinnabarinus: a basidiomycete model with a versatile arsenal for lignocellulosic biomass breakdown.</title>
        <authorList>
            <person name="Levasseur A."/>
            <person name="Lomascolo A."/>
            <person name="Ruiz-Duenas F.J."/>
            <person name="Uzan E."/>
            <person name="Piumi F."/>
            <person name="Kues U."/>
            <person name="Ram A.F.J."/>
            <person name="Murat C."/>
            <person name="Haon M."/>
            <person name="Benoit I."/>
            <person name="Arfi Y."/>
            <person name="Chevret D."/>
            <person name="Drula E."/>
            <person name="Kwon M.J."/>
            <person name="Gouret P."/>
            <person name="Lesage-Meessen L."/>
            <person name="Lombard V."/>
            <person name="Mariette J."/>
            <person name="Noirot C."/>
            <person name="Park J."/>
            <person name="Patyshakuliyeva A."/>
            <person name="Wieneger R.A.B."/>
            <person name="Wosten H.A.B."/>
            <person name="Martin F."/>
            <person name="Coutinho P.M."/>
            <person name="de Vries R."/>
            <person name="Martinez A.T."/>
            <person name="Klopp C."/>
            <person name="Pontarotti P."/>
            <person name="Henrissat B."/>
            <person name="Record E."/>
        </authorList>
    </citation>
    <scope>NUCLEOTIDE SEQUENCE [LARGE SCALE GENOMIC DNA]</scope>
    <source>
        <strain evidence="11">BRFM137</strain>
    </source>
</reference>
<dbReference type="InterPro" id="IPR050835">
    <property type="entry name" value="ABC_transporter_sub-D"/>
</dbReference>
<evidence type="ECO:0000313" key="11">
    <source>
        <dbReference type="EMBL" id="CDO75010.1"/>
    </source>
</evidence>
<dbReference type="PANTHER" id="PTHR11384:SF67">
    <property type="entry name" value="ATP-BINDING CASSETTE SUB-FAMILY D MEMBER 1"/>
    <property type="match status" value="1"/>
</dbReference>
<dbReference type="GO" id="GO:0005778">
    <property type="term" value="C:peroxisomal membrane"/>
    <property type="evidence" value="ECO:0007669"/>
    <property type="project" value="TreeGrafter"/>
</dbReference>
<dbReference type="OMA" id="IHDMYLD"/>
<dbReference type="InterPro" id="IPR003439">
    <property type="entry name" value="ABC_transporter-like_ATP-bd"/>
</dbReference>
<dbReference type="Pfam" id="PF06472">
    <property type="entry name" value="ABC_membrane_2"/>
    <property type="match status" value="2"/>
</dbReference>
<comment type="caution">
    <text evidence="11">The sequence shown here is derived from an EMBL/GenBank/DDBJ whole genome shotgun (WGS) entry which is preliminary data.</text>
</comment>
<keyword evidence="5" id="KW-0067">ATP-binding</keyword>
<sequence>MYDVPVLESGAIAASVMWSGAVWVMFRLSTARAIRVLVLGIESVTAGERGVNVLAKLRNVTAPPQLSQEELAQALQQVYIDEPDGSKTLLVPHKGQISKVNIKPTPAAVIAQNAKHFPLVPASHKPNLDKTFLRQLFAILRIAFPSWHSKEALILVSHSFFLVLRTVLSVAVARLDGHIVRNLVSADSRGFAKGIGFWFLLAIPSTYTNSMALLHLTNPGACTDGMANSGNVLKPALDLVLFTSQLSRSLGIRGTAMLFLNYYITAKILRAVTPAFGRLAAVEARLEGEYRAGMGRVGRESEEVAFYGGGLRERSILWRAYLRLIRHVNSIYKIRIAYEWTEDFVIKYLWSAAGYCLISIPVFFTRRSRHVGVQAQGPRPAEGVNNEVANRTETYISSRRLLLSLADAGGRLMYAYKDLLELAGLTTRLYTLLSTLHNLPPLPMPTPDPKAVVALRNVDIGVPSIAPVFLAASAESGEQTNGNGHSTGNGNGAGKGSGTVLVRGLSFELEPGEHLMITGSNGVGKTAIARVLAGLWAAQGGGVVSRPLGKEGVFVVPQRAYMVTGTLLDQIIYPDSYPQFAAAGRTHAELMEILAAVNLAYLPAREGGWTTRKEWRDVLSGGEKQRMGMARVFYHRPKFAILDECTSAVSSDVEGRMYEHAKALGITLITISLRPTLMRYHTQLLTVAGDGTGRWTLKRIGTAEERMDLDREIVSLESRLADVAKWEARVRELERLLSVQELDAEAGAQAGPGG</sequence>
<dbReference type="CDD" id="cd03223">
    <property type="entry name" value="ABCD_peroxisomal_ALDP"/>
    <property type="match status" value="1"/>
</dbReference>
<dbReference type="GO" id="GO:0005524">
    <property type="term" value="F:ATP binding"/>
    <property type="evidence" value="ECO:0007669"/>
    <property type="project" value="UniProtKB-KW"/>
</dbReference>
<feature type="transmembrane region" description="Helical" evidence="9">
    <location>
        <begin position="6"/>
        <end position="26"/>
    </location>
</feature>
<dbReference type="Pfam" id="PF00005">
    <property type="entry name" value="ABC_tran"/>
    <property type="match status" value="1"/>
</dbReference>
<dbReference type="STRING" id="5643.A0A060SKT3"/>
<dbReference type="HOGENOM" id="CLU_007587_1_1_1"/>
<dbReference type="GO" id="GO:0140359">
    <property type="term" value="F:ABC-type transporter activity"/>
    <property type="evidence" value="ECO:0007669"/>
    <property type="project" value="InterPro"/>
</dbReference>
<keyword evidence="6 9" id="KW-1133">Transmembrane helix</keyword>
<evidence type="ECO:0000256" key="9">
    <source>
        <dbReference type="SAM" id="Phobius"/>
    </source>
</evidence>
<evidence type="ECO:0000313" key="12">
    <source>
        <dbReference type="Proteomes" id="UP000029665"/>
    </source>
</evidence>
<dbReference type="GO" id="GO:0006635">
    <property type="term" value="P:fatty acid beta-oxidation"/>
    <property type="evidence" value="ECO:0007669"/>
    <property type="project" value="TreeGrafter"/>
</dbReference>
<evidence type="ECO:0000256" key="6">
    <source>
        <dbReference type="ARBA" id="ARBA00022989"/>
    </source>
</evidence>
<organism evidence="11 12">
    <name type="scientific">Pycnoporus cinnabarinus</name>
    <name type="common">Cinnabar-red polypore</name>
    <name type="synonym">Trametes cinnabarina</name>
    <dbReference type="NCBI Taxonomy" id="5643"/>
    <lineage>
        <taxon>Eukaryota</taxon>
        <taxon>Fungi</taxon>
        <taxon>Dikarya</taxon>
        <taxon>Basidiomycota</taxon>
        <taxon>Agaricomycotina</taxon>
        <taxon>Agaricomycetes</taxon>
        <taxon>Polyporales</taxon>
        <taxon>Polyporaceae</taxon>
        <taxon>Trametes</taxon>
    </lineage>
</organism>
<dbReference type="PROSITE" id="PS00211">
    <property type="entry name" value="ABC_TRANSPORTER_1"/>
    <property type="match status" value="1"/>
</dbReference>
<evidence type="ECO:0000256" key="5">
    <source>
        <dbReference type="ARBA" id="ARBA00022840"/>
    </source>
</evidence>
<dbReference type="GO" id="GO:0016887">
    <property type="term" value="F:ATP hydrolysis activity"/>
    <property type="evidence" value="ECO:0007669"/>
    <property type="project" value="InterPro"/>
</dbReference>
<keyword evidence="2" id="KW-0813">Transport</keyword>
<dbReference type="Proteomes" id="UP000029665">
    <property type="component" value="Unassembled WGS sequence"/>
</dbReference>
<dbReference type="InterPro" id="IPR003593">
    <property type="entry name" value="AAA+_ATPase"/>
</dbReference>
<dbReference type="InterPro" id="IPR027417">
    <property type="entry name" value="P-loop_NTPase"/>
</dbReference>
<dbReference type="EMBL" id="CCBP010000230">
    <property type="protein sequence ID" value="CDO75010.1"/>
    <property type="molecule type" value="Genomic_DNA"/>
</dbReference>
<dbReference type="InterPro" id="IPR017871">
    <property type="entry name" value="ABC_transporter-like_CS"/>
</dbReference>
<keyword evidence="8" id="KW-0175">Coiled coil</keyword>
<dbReference type="OrthoDB" id="422637at2759"/>
<protein>
    <recommendedName>
        <fullName evidence="10">ABC transporter domain-containing protein</fullName>
    </recommendedName>
</protein>
<dbReference type="SUPFAM" id="SSF52540">
    <property type="entry name" value="P-loop containing nucleoside triphosphate hydrolases"/>
    <property type="match status" value="1"/>
</dbReference>
<dbReference type="InterPro" id="IPR011527">
    <property type="entry name" value="ABC1_TM_dom"/>
</dbReference>
<dbReference type="GO" id="GO:0005324">
    <property type="term" value="F:long-chain fatty acid transmembrane transporter activity"/>
    <property type="evidence" value="ECO:0007669"/>
    <property type="project" value="TreeGrafter"/>
</dbReference>
<evidence type="ECO:0000256" key="2">
    <source>
        <dbReference type="ARBA" id="ARBA00022448"/>
    </source>
</evidence>
<evidence type="ECO:0000256" key="4">
    <source>
        <dbReference type="ARBA" id="ARBA00022741"/>
    </source>
</evidence>
<gene>
    <name evidence="11" type="ORF">BN946_scf184965.g12</name>
</gene>
<evidence type="ECO:0000259" key="10">
    <source>
        <dbReference type="PROSITE" id="PS50893"/>
    </source>
</evidence>
<dbReference type="SMART" id="SM00382">
    <property type="entry name" value="AAA"/>
    <property type="match status" value="1"/>
</dbReference>
<comment type="similarity">
    <text evidence="1">Belongs to the ABC transporter superfamily. ABCD family. Peroxisomal fatty acyl CoA transporter (TC 3.A.1.203) subfamily.</text>
</comment>
<evidence type="ECO:0000256" key="8">
    <source>
        <dbReference type="SAM" id="Coils"/>
    </source>
</evidence>
<dbReference type="Gene3D" id="3.40.50.300">
    <property type="entry name" value="P-loop containing nucleotide triphosphate hydrolases"/>
    <property type="match status" value="1"/>
</dbReference>
<accession>A0A060SKT3</accession>
<feature type="transmembrane region" description="Helical" evidence="9">
    <location>
        <begin position="195"/>
        <end position="216"/>
    </location>
</feature>
<feature type="domain" description="ABC transporter" evidence="10">
    <location>
        <begin position="455"/>
        <end position="715"/>
    </location>
</feature>
<keyword evidence="7 9" id="KW-0472">Membrane</keyword>
<keyword evidence="3 9" id="KW-0812">Transmembrane</keyword>
<evidence type="ECO:0000256" key="7">
    <source>
        <dbReference type="ARBA" id="ARBA00023136"/>
    </source>
</evidence>
<keyword evidence="12" id="KW-1185">Reference proteome</keyword>